<evidence type="ECO:0000256" key="4">
    <source>
        <dbReference type="ARBA" id="ARBA00023136"/>
    </source>
</evidence>
<dbReference type="PANTHER" id="PTHR31162">
    <property type="entry name" value="MALIC ACID TRANSPORT PROTEIN-RELATED"/>
    <property type="match status" value="1"/>
</dbReference>
<feature type="transmembrane region" description="Helical" evidence="5">
    <location>
        <begin position="120"/>
        <end position="141"/>
    </location>
</feature>
<feature type="transmembrane region" description="Helical" evidence="5">
    <location>
        <begin position="181"/>
        <end position="203"/>
    </location>
</feature>
<dbReference type="AlphaFoldDB" id="A0A1L9R7K4"/>
<name>A0A1L9R7K4_ASPWE</name>
<dbReference type="PANTHER" id="PTHR31162:SF1">
    <property type="entry name" value="TRANSPORTER_MALIC ACID TRANSPORT PROTEIN, PUTATIVE (AFU_ORTHOLOGUE AFUA_2G17660)-RELATED"/>
    <property type="match status" value="1"/>
</dbReference>
<dbReference type="OrthoDB" id="2901184at2759"/>
<evidence type="ECO:0000256" key="3">
    <source>
        <dbReference type="ARBA" id="ARBA00022989"/>
    </source>
</evidence>
<evidence type="ECO:0000256" key="1">
    <source>
        <dbReference type="ARBA" id="ARBA00004141"/>
    </source>
</evidence>
<reference evidence="7" key="1">
    <citation type="journal article" date="2017" name="Genome Biol.">
        <title>Comparative genomics reveals high biological diversity and specific adaptations in the industrially and medically important fungal genus Aspergillus.</title>
        <authorList>
            <person name="de Vries R.P."/>
            <person name="Riley R."/>
            <person name="Wiebenga A."/>
            <person name="Aguilar-Osorio G."/>
            <person name="Amillis S."/>
            <person name="Uchima C.A."/>
            <person name="Anderluh G."/>
            <person name="Asadollahi M."/>
            <person name="Askin M."/>
            <person name="Barry K."/>
            <person name="Battaglia E."/>
            <person name="Bayram O."/>
            <person name="Benocci T."/>
            <person name="Braus-Stromeyer S.A."/>
            <person name="Caldana C."/>
            <person name="Canovas D."/>
            <person name="Cerqueira G.C."/>
            <person name="Chen F."/>
            <person name="Chen W."/>
            <person name="Choi C."/>
            <person name="Clum A."/>
            <person name="Dos Santos R.A."/>
            <person name="Damasio A.R."/>
            <person name="Diallinas G."/>
            <person name="Emri T."/>
            <person name="Fekete E."/>
            <person name="Flipphi M."/>
            <person name="Freyberg S."/>
            <person name="Gallo A."/>
            <person name="Gournas C."/>
            <person name="Habgood R."/>
            <person name="Hainaut M."/>
            <person name="Harispe M.L."/>
            <person name="Henrissat B."/>
            <person name="Hilden K.S."/>
            <person name="Hope R."/>
            <person name="Hossain A."/>
            <person name="Karabika E."/>
            <person name="Karaffa L."/>
            <person name="Karanyi Z."/>
            <person name="Krasevec N."/>
            <person name="Kuo A."/>
            <person name="Kusch H."/>
            <person name="LaButti K."/>
            <person name="Lagendijk E.L."/>
            <person name="Lapidus A."/>
            <person name="Levasseur A."/>
            <person name="Lindquist E."/>
            <person name="Lipzen A."/>
            <person name="Logrieco A.F."/>
            <person name="MacCabe A."/>
            <person name="Maekelae M.R."/>
            <person name="Malavazi I."/>
            <person name="Melin P."/>
            <person name="Meyer V."/>
            <person name="Mielnichuk N."/>
            <person name="Miskei M."/>
            <person name="Molnar A.P."/>
            <person name="Mule G."/>
            <person name="Ngan C.Y."/>
            <person name="Orejas M."/>
            <person name="Orosz E."/>
            <person name="Ouedraogo J.P."/>
            <person name="Overkamp K.M."/>
            <person name="Park H.-S."/>
            <person name="Perrone G."/>
            <person name="Piumi F."/>
            <person name="Punt P.J."/>
            <person name="Ram A.F."/>
            <person name="Ramon A."/>
            <person name="Rauscher S."/>
            <person name="Record E."/>
            <person name="Riano-Pachon D.M."/>
            <person name="Robert V."/>
            <person name="Roehrig J."/>
            <person name="Ruller R."/>
            <person name="Salamov A."/>
            <person name="Salih N.S."/>
            <person name="Samson R.A."/>
            <person name="Sandor E."/>
            <person name="Sanguinetti M."/>
            <person name="Schuetze T."/>
            <person name="Sepcic K."/>
            <person name="Shelest E."/>
            <person name="Sherlock G."/>
            <person name="Sophianopoulou V."/>
            <person name="Squina F.M."/>
            <person name="Sun H."/>
            <person name="Susca A."/>
            <person name="Todd R.B."/>
            <person name="Tsang A."/>
            <person name="Unkles S.E."/>
            <person name="van de Wiele N."/>
            <person name="van Rossen-Uffink D."/>
            <person name="Oliveira J.V."/>
            <person name="Vesth T.C."/>
            <person name="Visser J."/>
            <person name="Yu J.-H."/>
            <person name="Zhou M."/>
            <person name="Andersen M.R."/>
            <person name="Archer D.B."/>
            <person name="Baker S.E."/>
            <person name="Benoit I."/>
            <person name="Brakhage A.A."/>
            <person name="Braus G.H."/>
            <person name="Fischer R."/>
            <person name="Frisvad J.C."/>
            <person name="Goldman G.H."/>
            <person name="Houbraken J."/>
            <person name="Oakley B."/>
            <person name="Pocsi I."/>
            <person name="Scazzocchio C."/>
            <person name="Seiboth B."/>
            <person name="vanKuyk P.A."/>
            <person name="Wortman J."/>
            <person name="Dyer P.S."/>
            <person name="Grigoriev I.V."/>
        </authorList>
    </citation>
    <scope>NUCLEOTIDE SEQUENCE [LARGE SCALE GENOMIC DNA]</scope>
    <source>
        <strain evidence="7">DTO 134E9</strain>
    </source>
</reference>
<dbReference type="RefSeq" id="XP_040684561.1">
    <property type="nucleotide sequence ID" value="XM_040828873.1"/>
</dbReference>
<keyword evidence="2 5" id="KW-0812">Transmembrane</keyword>
<evidence type="ECO:0008006" key="8">
    <source>
        <dbReference type="Google" id="ProtNLM"/>
    </source>
</evidence>
<feature type="transmembrane region" description="Helical" evidence="5">
    <location>
        <begin position="315"/>
        <end position="336"/>
    </location>
</feature>
<dbReference type="STRING" id="1073089.A0A1L9R7K4"/>
<dbReference type="Pfam" id="PF03595">
    <property type="entry name" value="SLAC1"/>
    <property type="match status" value="1"/>
</dbReference>
<gene>
    <name evidence="6" type="ORF">ASPWEDRAFT_119067</name>
</gene>
<dbReference type="VEuPathDB" id="FungiDB:ASPWEDRAFT_119067"/>
<sequence>MKEKVWLRQRICQVSWGWYASSMSTGGIALLLHQTPHQFTGLQTIGKIFFIFNLVLFLSICTAMVIRFTSDPSSLKASLQDPNESHFLATAILAIATIIMGIASYGTSSCGPWLNVALRVLFWIYAAVSIFFAVIQNWYLYSVKMASRQPFALVRLLPSFPAMLCGTMASIVVSGEPPVQAIPILFGGTTLQGFGFLMSLFIYAEFVYRLNKSGLPKPSERPEMFIAVGPPSFTSIAIIGMASEATTKFPEQYIISAFDAPRANTAVSTADIAVVLATLTAVFMWTMAFFFFCIAALSTLSACNLHGKGEMGISLAWWSMVFPNTGFILAIIKIGQALESNAILWVSSILTILQVAMWLFVGGAHVWGVYTRRLLWPEEIHES</sequence>
<feature type="transmembrane region" description="Helical" evidence="5">
    <location>
        <begin position="342"/>
        <end position="367"/>
    </location>
</feature>
<keyword evidence="7" id="KW-1185">Reference proteome</keyword>
<feature type="transmembrane region" description="Helical" evidence="5">
    <location>
        <begin position="44"/>
        <end position="66"/>
    </location>
</feature>
<dbReference type="Gene3D" id="1.50.10.150">
    <property type="entry name" value="Voltage-dependent anion channel"/>
    <property type="match status" value="1"/>
</dbReference>
<evidence type="ECO:0000313" key="6">
    <source>
        <dbReference type="EMBL" id="OJJ30884.1"/>
    </source>
</evidence>
<feature type="transmembrane region" description="Helical" evidence="5">
    <location>
        <begin position="87"/>
        <end position="108"/>
    </location>
</feature>
<dbReference type="GO" id="GO:0016020">
    <property type="term" value="C:membrane"/>
    <property type="evidence" value="ECO:0007669"/>
    <property type="project" value="UniProtKB-SubCell"/>
</dbReference>
<dbReference type="Proteomes" id="UP000184383">
    <property type="component" value="Unassembled WGS sequence"/>
</dbReference>
<protein>
    <recommendedName>
        <fullName evidence="8">C4-dicarboxylate transporter/malic acid transport protein</fullName>
    </recommendedName>
</protein>
<dbReference type="InterPro" id="IPR030185">
    <property type="entry name" value="Mae1"/>
</dbReference>
<dbReference type="InterPro" id="IPR004695">
    <property type="entry name" value="SLAC1/Mae1/Ssu1/TehA"/>
</dbReference>
<organism evidence="6 7">
    <name type="scientific">Aspergillus wentii DTO 134E9</name>
    <dbReference type="NCBI Taxonomy" id="1073089"/>
    <lineage>
        <taxon>Eukaryota</taxon>
        <taxon>Fungi</taxon>
        <taxon>Dikarya</taxon>
        <taxon>Ascomycota</taxon>
        <taxon>Pezizomycotina</taxon>
        <taxon>Eurotiomycetes</taxon>
        <taxon>Eurotiomycetidae</taxon>
        <taxon>Eurotiales</taxon>
        <taxon>Aspergillaceae</taxon>
        <taxon>Aspergillus</taxon>
        <taxon>Aspergillus subgen. Cremei</taxon>
    </lineage>
</organism>
<dbReference type="CDD" id="cd09317">
    <property type="entry name" value="TDT_Mae1_like"/>
    <property type="match status" value="1"/>
</dbReference>
<keyword evidence="3 5" id="KW-1133">Transmembrane helix</keyword>
<feature type="transmembrane region" description="Helical" evidence="5">
    <location>
        <begin position="272"/>
        <end position="303"/>
    </location>
</feature>
<dbReference type="GO" id="GO:0015140">
    <property type="term" value="F:malate transmembrane transporter activity"/>
    <property type="evidence" value="ECO:0007669"/>
    <property type="project" value="InterPro"/>
</dbReference>
<feature type="transmembrane region" description="Helical" evidence="5">
    <location>
        <begin position="153"/>
        <end position="175"/>
    </location>
</feature>
<evidence type="ECO:0000256" key="5">
    <source>
        <dbReference type="SAM" id="Phobius"/>
    </source>
</evidence>
<dbReference type="InterPro" id="IPR038665">
    <property type="entry name" value="Voltage-dep_anion_channel_sf"/>
</dbReference>
<evidence type="ECO:0000256" key="2">
    <source>
        <dbReference type="ARBA" id="ARBA00022692"/>
    </source>
</evidence>
<keyword evidence="4 5" id="KW-0472">Membrane</keyword>
<dbReference type="GeneID" id="63744721"/>
<proteinExistence type="predicted"/>
<dbReference type="EMBL" id="KV878216">
    <property type="protein sequence ID" value="OJJ30884.1"/>
    <property type="molecule type" value="Genomic_DNA"/>
</dbReference>
<comment type="subcellular location">
    <subcellularLocation>
        <location evidence="1">Membrane</location>
        <topology evidence="1">Multi-pass membrane protein</topology>
    </subcellularLocation>
</comment>
<evidence type="ECO:0000313" key="7">
    <source>
        <dbReference type="Proteomes" id="UP000184383"/>
    </source>
</evidence>
<accession>A0A1L9R7K4</accession>